<protein>
    <recommendedName>
        <fullName evidence="4">DUF1573 domain-containing protein</fullName>
    </recommendedName>
</protein>
<organism evidence="2 3">
    <name type="scientific">Candidatus Niyogibacteria bacterium RIFCSPLOWO2_12_FULL_41_13</name>
    <dbReference type="NCBI Taxonomy" id="1801726"/>
    <lineage>
        <taxon>Bacteria</taxon>
        <taxon>Candidatus Niyogiibacteriota</taxon>
    </lineage>
</organism>
<proteinExistence type="predicted"/>
<dbReference type="STRING" id="1801726.A3H02_00065"/>
<dbReference type="PANTHER" id="PTHR37833">
    <property type="entry name" value="LIPOPROTEIN-RELATED"/>
    <property type="match status" value="1"/>
</dbReference>
<keyword evidence="1" id="KW-1133">Transmembrane helix</keyword>
<dbReference type="Proteomes" id="UP000176787">
    <property type="component" value="Unassembled WGS sequence"/>
</dbReference>
<evidence type="ECO:0000313" key="2">
    <source>
        <dbReference type="EMBL" id="OGZ32526.1"/>
    </source>
</evidence>
<name>A0A1G2F362_9BACT</name>
<evidence type="ECO:0000313" key="3">
    <source>
        <dbReference type="Proteomes" id="UP000176787"/>
    </source>
</evidence>
<comment type="caution">
    <text evidence="2">The sequence shown here is derived from an EMBL/GenBank/DDBJ whole genome shotgun (WGS) entry which is preliminary data.</text>
</comment>
<evidence type="ECO:0000256" key="1">
    <source>
        <dbReference type="SAM" id="Phobius"/>
    </source>
</evidence>
<keyword evidence="1" id="KW-0812">Transmembrane</keyword>
<feature type="transmembrane region" description="Helical" evidence="1">
    <location>
        <begin position="25"/>
        <end position="44"/>
    </location>
</feature>
<keyword evidence="1" id="KW-0472">Membrane</keyword>
<dbReference type="Gene3D" id="2.60.40.10">
    <property type="entry name" value="Immunoglobulins"/>
    <property type="match status" value="1"/>
</dbReference>
<dbReference type="InterPro" id="IPR013783">
    <property type="entry name" value="Ig-like_fold"/>
</dbReference>
<evidence type="ECO:0008006" key="4">
    <source>
        <dbReference type="Google" id="ProtNLM"/>
    </source>
</evidence>
<dbReference type="Pfam" id="PF07610">
    <property type="entry name" value="DUF1573"/>
    <property type="match status" value="1"/>
</dbReference>
<gene>
    <name evidence="2" type="ORF">A3H02_00065</name>
</gene>
<dbReference type="AlphaFoldDB" id="A0A1G2F362"/>
<reference evidence="2 3" key="1">
    <citation type="journal article" date="2016" name="Nat. Commun.">
        <title>Thousands of microbial genomes shed light on interconnected biogeochemical processes in an aquifer system.</title>
        <authorList>
            <person name="Anantharaman K."/>
            <person name="Brown C.T."/>
            <person name="Hug L.A."/>
            <person name="Sharon I."/>
            <person name="Castelle C.J."/>
            <person name="Probst A.J."/>
            <person name="Thomas B.C."/>
            <person name="Singh A."/>
            <person name="Wilkins M.J."/>
            <person name="Karaoz U."/>
            <person name="Brodie E.L."/>
            <person name="Williams K.H."/>
            <person name="Hubbard S.S."/>
            <person name="Banfield J.F."/>
        </authorList>
    </citation>
    <scope>NUCLEOTIDE SEQUENCE [LARGE SCALE GENOMIC DNA]</scope>
</reference>
<dbReference type="InterPro" id="IPR011467">
    <property type="entry name" value="DUF1573"/>
</dbReference>
<dbReference type="PANTHER" id="PTHR37833:SF1">
    <property type="entry name" value="SIGNAL PEPTIDE PROTEIN"/>
    <property type="match status" value="1"/>
</dbReference>
<accession>A0A1G2F362</accession>
<sequence length="189" mass="20057">MGRIIIINLTMNAQISNGVNQSKNIIIGIIAVLAVGAIILFANLNPQDSQRAEKIPDANGILIAEEKNFDFGTISMSKGNVSHAFKIKNESESAVSIKKIYTSCMCTSALIIDASGKKYGPFGMPGHGGGSPIANIEIKPNESVEVKAEFDPAAHGPSGVGLAKRTIYIETNSEKTPKIELEISAMVTK</sequence>
<dbReference type="EMBL" id="MHMS01000006">
    <property type="protein sequence ID" value="OGZ32526.1"/>
    <property type="molecule type" value="Genomic_DNA"/>
</dbReference>